<evidence type="ECO:0000256" key="7">
    <source>
        <dbReference type="SAM" id="Phobius"/>
    </source>
</evidence>
<feature type="transmembrane region" description="Helical" evidence="7">
    <location>
        <begin position="52"/>
        <end position="73"/>
    </location>
</feature>
<feature type="transmembrane region" description="Helical" evidence="7">
    <location>
        <begin position="112"/>
        <end position="132"/>
    </location>
</feature>
<evidence type="ECO:0000313" key="9">
    <source>
        <dbReference type="Proteomes" id="UP000199572"/>
    </source>
</evidence>
<dbReference type="OrthoDB" id="280866at2"/>
<dbReference type="PANTHER" id="PTHR33452">
    <property type="entry name" value="OXIDOREDUCTASE CATD-RELATED"/>
    <property type="match status" value="1"/>
</dbReference>
<dbReference type="STRING" id="390241.SAMN04488023_119106"/>
<dbReference type="Pfam" id="PF07681">
    <property type="entry name" value="DoxX"/>
    <property type="match status" value="1"/>
</dbReference>
<evidence type="ECO:0000313" key="8">
    <source>
        <dbReference type="EMBL" id="SER88825.1"/>
    </source>
</evidence>
<keyword evidence="9" id="KW-1185">Reference proteome</keyword>
<dbReference type="AlphaFoldDB" id="A0A1H9SVB3"/>
<gene>
    <name evidence="8" type="ORF">SAMN04488023_119106</name>
</gene>
<comment type="subcellular location">
    <subcellularLocation>
        <location evidence="1">Cell membrane</location>
        <topology evidence="1">Multi-pass membrane protein</topology>
    </subcellularLocation>
</comment>
<dbReference type="GO" id="GO:0005886">
    <property type="term" value="C:plasma membrane"/>
    <property type="evidence" value="ECO:0007669"/>
    <property type="project" value="UniProtKB-SubCell"/>
</dbReference>
<evidence type="ECO:0000256" key="6">
    <source>
        <dbReference type="ARBA" id="ARBA00023136"/>
    </source>
</evidence>
<sequence>MSNNAKLVNVDLGILVLRISVGALMLFHGIAKIINGHGAVKGILTQKGWLDFLWLGVPLTEIIAPILIILGVLTRVSGLGIVLVMICTLFLAFGWSAFAIGEYGGLVAELNLLYLGGGLALLFTGGGKYSVYKFKNELLN</sequence>
<evidence type="ECO:0000256" key="1">
    <source>
        <dbReference type="ARBA" id="ARBA00004651"/>
    </source>
</evidence>
<feature type="transmembrane region" description="Helical" evidence="7">
    <location>
        <begin position="79"/>
        <end position="100"/>
    </location>
</feature>
<evidence type="ECO:0000256" key="2">
    <source>
        <dbReference type="ARBA" id="ARBA00006679"/>
    </source>
</evidence>
<keyword evidence="3" id="KW-1003">Cell membrane</keyword>
<proteinExistence type="inferred from homology"/>
<keyword evidence="6 7" id="KW-0472">Membrane</keyword>
<keyword evidence="5 7" id="KW-1133">Transmembrane helix</keyword>
<accession>A0A1H9SVB3</accession>
<dbReference type="PANTHER" id="PTHR33452:SF1">
    <property type="entry name" value="INNER MEMBRANE PROTEIN YPHA-RELATED"/>
    <property type="match status" value="1"/>
</dbReference>
<dbReference type="EMBL" id="FOGG01000019">
    <property type="protein sequence ID" value="SER88825.1"/>
    <property type="molecule type" value="Genomic_DNA"/>
</dbReference>
<dbReference type="Proteomes" id="UP000199572">
    <property type="component" value="Unassembled WGS sequence"/>
</dbReference>
<reference evidence="8 9" key="1">
    <citation type="submission" date="2016-10" db="EMBL/GenBank/DDBJ databases">
        <authorList>
            <person name="de Groot N.N."/>
        </authorList>
    </citation>
    <scope>NUCLEOTIDE SEQUENCE [LARGE SCALE GENOMIC DNA]</scope>
    <source>
        <strain evidence="8 9">DSM 18610</strain>
    </source>
</reference>
<evidence type="ECO:0000256" key="4">
    <source>
        <dbReference type="ARBA" id="ARBA00022692"/>
    </source>
</evidence>
<evidence type="ECO:0000256" key="5">
    <source>
        <dbReference type="ARBA" id="ARBA00022989"/>
    </source>
</evidence>
<protein>
    <submittedName>
        <fullName evidence="8">Putative oxidoreductase</fullName>
    </submittedName>
</protein>
<evidence type="ECO:0000256" key="3">
    <source>
        <dbReference type="ARBA" id="ARBA00022475"/>
    </source>
</evidence>
<dbReference type="InterPro" id="IPR032808">
    <property type="entry name" value="DoxX"/>
</dbReference>
<comment type="similarity">
    <text evidence="2">Belongs to the DoxX family.</text>
</comment>
<feature type="transmembrane region" description="Helical" evidence="7">
    <location>
        <begin position="12"/>
        <end position="31"/>
    </location>
</feature>
<keyword evidence="4 7" id="KW-0812">Transmembrane</keyword>
<dbReference type="RefSeq" id="WP_090885927.1">
    <property type="nucleotide sequence ID" value="NZ_FOGG01000019.1"/>
</dbReference>
<dbReference type="InterPro" id="IPR051907">
    <property type="entry name" value="DoxX-like_oxidoreductase"/>
</dbReference>
<organism evidence="8 9">
    <name type="scientific">Pedobacter rhizosphaerae</name>
    <dbReference type="NCBI Taxonomy" id="390241"/>
    <lineage>
        <taxon>Bacteria</taxon>
        <taxon>Pseudomonadati</taxon>
        <taxon>Bacteroidota</taxon>
        <taxon>Sphingobacteriia</taxon>
        <taxon>Sphingobacteriales</taxon>
        <taxon>Sphingobacteriaceae</taxon>
        <taxon>Pedobacter</taxon>
    </lineage>
</organism>
<name>A0A1H9SVB3_9SPHI</name>